<dbReference type="SMART" id="SM00431">
    <property type="entry name" value="SCAN"/>
    <property type="match status" value="1"/>
</dbReference>
<sequence length="383" mass="43374">MAAEQGTVAAAPAVQFRAPLEQRVEPGVKMESQEPAGPEPGGGWERAAEVHQVAQAETIGEFLSCAAPPQGKPEQQEEAPPCWAGQWQGGLPALQNPRGLPVWANLQLPQLRPWDDIPAYLAAFERVAEACQWPRGEWVTRLVPALSTEARQAYRSLDPRDAKDYEKVKATILRGGPVNAETQRQRFRQFRYQEAEGPREVCSRLWELCHCWLRPESHTKEQILELLVLEQFLTVLPKEMQGWVWENHPESCVQAVSLAEGFLQRQQEAKRWEQQQLVRSGLKVKRLFRRSKKAPKRQRQPQPHLRGRFSGILLCRETPAAQEAGGSDRKASPLREAVGFLHKMNTQVLKEVSCFCGQCCWSSRYLAIVPSTPRSALTQCTHW</sequence>
<keyword evidence="5" id="KW-1185">Reference proteome</keyword>
<dbReference type="SUPFAM" id="SSF47353">
    <property type="entry name" value="Retrovirus capsid dimerization domain-like"/>
    <property type="match status" value="1"/>
</dbReference>
<evidence type="ECO:0000256" key="2">
    <source>
        <dbReference type="SAM" id="MobiDB-lite"/>
    </source>
</evidence>
<evidence type="ECO:0000256" key="1">
    <source>
        <dbReference type="ARBA" id="ARBA00023242"/>
    </source>
</evidence>
<feature type="domain" description="SCAN box" evidence="3">
    <location>
        <begin position="184"/>
        <end position="266"/>
    </location>
</feature>
<name>A0A8D0LAK0_SPHPU</name>
<proteinExistence type="predicted"/>
<evidence type="ECO:0000313" key="5">
    <source>
        <dbReference type="Proteomes" id="UP000694392"/>
    </source>
</evidence>
<evidence type="ECO:0000313" key="4">
    <source>
        <dbReference type="Ensembl" id="ENSSPUP00000020846.1"/>
    </source>
</evidence>
<accession>A0A8D0LAK0</accession>
<dbReference type="InterPro" id="IPR038269">
    <property type="entry name" value="SCAN_sf"/>
</dbReference>
<protein>
    <recommendedName>
        <fullName evidence="3">SCAN box domain-containing protein</fullName>
    </recommendedName>
</protein>
<dbReference type="PANTHER" id="PTHR45935">
    <property type="entry name" value="PROTEIN ZBED8-RELATED"/>
    <property type="match status" value="1"/>
</dbReference>
<dbReference type="PANTHER" id="PTHR45935:SF15">
    <property type="entry name" value="SCAN BOX DOMAIN-CONTAINING PROTEIN"/>
    <property type="match status" value="1"/>
</dbReference>
<dbReference type="PROSITE" id="PS50804">
    <property type="entry name" value="SCAN_BOX"/>
    <property type="match status" value="1"/>
</dbReference>
<feature type="region of interest" description="Disordered" evidence="2">
    <location>
        <begin position="65"/>
        <end position="86"/>
    </location>
</feature>
<organism evidence="4 5">
    <name type="scientific">Sphenodon punctatus</name>
    <name type="common">Tuatara</name>
    <name type="synonym">Hatteria punctata</name>
    <dbReference type="NCBI Taxonomy" id="8508"/>
    <lineage>
        <taxon>Eukaryota</taxon>
        <taxon>Metazoa</taxon>
        <taxon>Chordata</taxon>
        <taxon>Craniata</taxon>
        <taxon>Vertebrata</taxon>
        <taxon>Euteleostomi</taxon>
        <taxon>Lepidosauria</taxon>
        <taxon>Sphenodontia</taxon>
        <taxon>Sphenodontidae</taxon>
        <taxon>Sphenodon</taxon>
    </lineage>
</organism>
<dbReference type="Gene3D" id="1.10.4020.10">
    <property type="entry name" value="DNA breaking-rejoining enzymes"/>
    <property type="match status" value="1"/>
</dbReference>
<feature type="compositionally biased region" description="Basic and acidic residues" evidence="2">
    <location>
        <begin position="20"/>
        <end position="32"/>
    </location>
</feature>
<reference evidence="4" key="2">
    <citation type="submission" date="2025-09" db="UniProtKB">
        <authorList>
            <consortium name="Ensembl"/>
        </authorList>
    </citation>
    <scope>IDENTIFICATION</scope>
</reference>
<dbReference type="AlphaFoldDB" id="A0A8D0LAK0"/>
<feature type="region of interest" description="Disordered" evidence="2">
    <location>
        <begin position="1"/>
        <end position="49"/>
    </location>
</feature>
<keyword evidence="1" id="KW-0539">Nucleus</keyword>
<dbReference type="Pfam" id="PF02023">
    <property type="entry name" value="SCAN"/>
    <property type="match status" value="1"/>
</dbReference>
<evidence type="ECO:0000259" key="3">
    <source>
        <dbReference type="PROSITE" id="PS50804"/>
    </source>
</evidence>
<dbReference type="Proteomes" id="UP000694392">
    <property type="component" value="Unplaced"/>
</dbReference>
<dbReference type="InterPro" id="IPR003309">
    <property type="entry name" value="SCAN_dom"/>
</dbReference>
<reference evidence="4" key="1">
    <citation type="submission" date="2025-08" db="UniProtKB">
        <authorList>
            <consortium name="Ensembl"/>
        </authorList>
    </citation>
    <scope>IDENTIFICATION</scope>
</reference>
<dbReference type="Ensembl" id="ENSSPUT00000022213.1">
    <property type="protein sequence ID" value="ENSSPUP00000020846.1"/>
    <property type="gene ID" value="ENSSPUG00000016015.1"/>
</dbReference>
<dbReference type="CDD" id="cd07936">
    <property type="entry name" value="SCAN"/>
    <property type="match status" value="1"/>
</dbReference>
<dbReference type="FunFam" id="1.10.4020.10:FF:000001">
    <property type="entry name" value="zinc finger protein 263 isoform X1"/>
    <property type="match status" value="1"/>
</dbReference>
<dbReference type="InterPro" id="IPR050916">
    <property type="entry name" value="SCAN-C2H2_zinc_finger"/>
</dbReference>
<dbReference type="GeneTree" id="ENSGT01150000286944"/>